<evidence type="ECO:0000256" key="7">
    <source>
        <dbReference type="ARBA" id="ARBA00023136"/>
    </source>
</evidence>
<gene>
    <name evidence="10" type="ORF">EJ913_19085</name>
</gene>
<dbReference type="GO" id="GO:0005254">
    <property type="term" value="F:chloride channel activity"/>
    <property type="evidence" value="ECO:0007669"/>
    <property type="project" value="InterPro"/>
</dbReference>
<dbReference type="Proteomes" id="UP000280346">
    <property type="component" value="Unassembled WGS sequence"/>
</dbReference>
<keyword evidence="4 9" id="KW-0812">Transmembrane</keyword>
<evidence type="ECO:0000256" key="8">
    <source>
        <dbReference type="ARBA" id="ARBA00034708"/>
    </source>
</evidence>
<evidence type="ECO:0000256" key="6">
    <source>
        <dbReference type="ARBA" id="ARBA00023065"/>
    </source>
</evidence>
<comment type="caution">
    <text evidence="10">The sequence shown here is derived from an EMBL/GenBank/DDBJ whole genome shotgun (WGS) entry which is preliminary data.</text>
</comment>
<dbReference type="EMBL" id="RZIJ01000016">
    <property type="protein sequence ID" value="RUQ67783.1"/>
    <property type="molecule type" value="Genomic_DNA"/>
</dbReference>
<sequence>MITHPQNPSIGVLLFSLKGAVLQVIWKKVLFTILISSVVMATHGTVYNYKVLLTATPFTMWGLTLAIFLGFRNTVAYQRFWEARTLWGELLIATRNLTRQASSLLPELNRAERLELVNPLVGFAYTMRDHLRGDPPGADARRLLDPAALEALDGVGNRPNRLLGLLGRRFMDAARNAGAGEVIQTGFDAQLTRMSIAFGGCERIKSTPIPYPYILMLHRVVHIYCFLLPFCLVDSIGWFTPVAVGVLAYTFFGLDALGDQIADPFDTHPNDLPLNALCRGIEISAMELLGEPAPAPELPVDGVLL</sequence>
<name>A0A3S1CFH5_9PROT</name>
<keyword evidence="11" id="KW-1185">Reference proteome</keyword>
<keyword evidence="7 9" id="KW-0472">Membrane</keyword>
<evidence type="ECO:0000256" key="3">
    <source>
        <dbReference type="ARBA" id="ARBA00022475"/>
    </source>
</evidence>
<dbReference type="Pfam" id="PF25539">
    <property type="entry name" value="Bestrophin_2"/>
    <property type="match status" value="1"/>
</dbReference>
<dbReference type="PANTHER" id="PTHR33281:SF19">
    <property type="entry name" value="VOLTAGE-DEPENDENT ANION CHANNEL-FORMING PROTEIN YNEE"/>
    <property type="match status" value="1"/>
</dbReference>
<evidence type="ECO:0000256" key="5">
    <source>
        <dbReference type="ARBA" id="ARBA00022989"/>
    </source>
</evidence>
<keyword evidence="5 9" id="KW-1133">Transmembrane helix</keyword>
<dbReference type="AlphaFoldDB" id="A0A3S1CFH5"/>
<dbReference type="OrthoDB" id="445589at2"/>
<evidence type="ECO:0000256" key="9">
    <source>
        <dbReference type="SAM" id="Phobius"/>
    </source>
</evidence>
<protein>
    <submittedName>
        <fullName evidence="10">Bestrophin</fullName>
    </submittedName>
</protein>
<comment type="subcellular location">
    <subcellularLocation>
        <location evidence="1">Cell membrane</location>
        <topology evidence="1">Multi-pass membrane protein</topology>
    </subcellularLocation>
</comment>
<evidence type="ECO:0000256" key="1">
    <source>
        <dbReference type="ARBA" id="ARBA00004651"/>
    </source>
</evidence>
<dbReference type="GO" id="GO:0005886">
    <property type="term" value="C:plasma membrane"/>
    <property type="evidence" value="ECO:0007669"/>
    <property type="project" value="UniProtKB-SubCell"/>
</dbReference>
<evidence type="ECO:0000313" key="10">
    <source>
        <dbReference type="EMBL" id="RUQ67783.1"/>
    </source>
</evidence>
<comment type="similarity">
    <text evidence="8">Belongs to the anion channel-forming bestrophin (TC 1.A.46) family.</text>
</comment>
<keyword evidence="3" id="KW-1003">Cell membrane</keyword>
<dbReference type="RefSeq" id="WP_127000787.1">
    <property type="nucleotide sequence ID" value="NZ_JAKOAR010000013.1"/>
</dbReference>
<keyword evidence="2" id="KW-0813">Transport</keyword>
<accession>A0A3S1CFH5</accession>
<organism evidence="10 11">
    <name type="scientific">Azospirillum doebereinerae</name>
    <dbReference type="NCBI Taxonomy" id="92933"/>
    <lineage>
        <taxon>Bacteria</taxon>
        <taxon>Pseudomonadati</taxon>
        <taxon>Pseudomonadota</taxon>
        <taxon>Alphaproteobacteria</taxon>
        <taxon>Rhodospirillales</taxon>
        <taxon>Azospirillaceae</taxon>
        <taxon>Azospirillum</taxon>
    </lineage>
</organism>
<keyword evidence="6" id="KW-0406">Ion transport</keyword>
<dbReference type="InterPro" id="IPR044669">
    <property type="entry name" value="YneE/VCCN1/2-like"/>
</dbReference>
<proteinExistence type="inferred from homology"/>
<feature type="transmembrane region" description="Helical" evidence="9">
    <location>
        <begin position="51"/>
        <end position="71"/>
    </location>
</feature>
<dbReference type="PANTHER" id="PTHR33281">
    <property type="entry name" value="UPF0187 PROTEIN YNEE"/>
    <property type="match status" value="1"/>
</dbReference>
<evidence type="ECO:0000256" key="4">
    <source>
        <dbReference type="ARBA" id="ARBA00022692"/>
    </source>
</evidence>
<feature type="transmembrane region" description="Helical" evidence="9">
    <location>
        <begin position="12"/>
        <end position="39"/>
    </location>
</feature>
<evidence type="ECO:0000313" key="11">
    <source>
        <dbReference type="Proteomes" id="UP000280346"/>
    </source>
</evidence>
<reference evidence="10 11" key="1">
    <citation type="submission" date="2018-12" db="EMBL/GenBank/DDBJ databases">
        <authorList>
            <person name="Yang Y."/>
        </authorList>
    </citation>
    <scope>NUCLEOTIDE SEQUENCE [LARGE SCALE GENOMIC DNA]</scope>
    <source>
        <strain evidence="10 11">GSF71</strain>
    </source>
</reference>
<evidence type="ECO:0000256" key="2">
    <source>
        <dbReference type="ARBA" id="ARBA00022448"/>
    </source>
</evidence>